<protein>
    <recommendedName>
        <fullName evidence="3">DUF4230 domain-containing protein</fullName>
    </recommendedName>
</protein>
<dbReference type="AlphaFoldDB" id="A0A1Z4BQ00"/>
<reference evidence="2" key="1">
    <citation type="submission" date="2017-06" db="EMBL/GenBank/DDBJ databases">
        <title>Complete genome sequence of Capnocytophaga sp. KCOM 1579 (=ChDC OS43) isolated from a human refractory periapical abscess lesion.</title>
        <authorList>
            <person name="Kook J.-K."/>
            <person name="Park S.-N."/>
            <person name="Lim Y.K."/>
            <person name="Roh H."/>
        </authorList>
    </citation>
    <scope>NUCLEOTIDE SEQUENCE [LARGE SCALE GENOMIC DNA]</scope>
    <source>
        <strain evidence="2">ChDC OS43</strain>
    </source>
</reference>
<proteinExistence type="predicted"/>
<sequence>MKKFLLGVVVAVAVLLLIKYFSDKKESQERLEADTALIQTQIANVSKLVVTEGHFAEVLSYTDTQKYFMDLLSFDKKILTVVNADVTVAYDLHKIDYEVNEEQKKVIIKSLPEAEVKIYPTMKYYDVSQSQVNPFTPDDVEKIQKKVKAELQRKVDASTLKSNAQNRLLTELSNLIFATRAVGWTLEYQNTPIENKDDFKLLKP</sequence>
<dbReference type="EMBL" id="CP022022">
    <property type="protein sequence ID" value="ASF43328.1"/>
    <property type="molecule type" value="Genomic_DNA"/>
</dbReference>
<dbReference type="RefSeq" id="WP_088594338.1">
    <property type="nucleotide sequence ID" value="NZ_CP022022.1"/>
</dbReference>
<dbReference type="Pfam" id="PF14014">
    <property type="entry name" value="DUF4230"/>
    <property type="match status" value="1"/>
</dbReference>
<accession>A0A1Z4BQ00</accession>
<name>A0A1Z4BQ00_9FLAO</name>
<dbReference type="InterPro" id="IPR025324">
    <property type="entry name" value="DUF4230"/>
</dbReference>
<evidence type="ECO:0000313" key="2">
    <source>
        <dbReference type="Proteomes" id="UP000197007"/>
    </source>
</evidence>
<dbReference type="Proteomes" id="UP000197007">
    <property type="component" value="Chromosome"/>
</dbReference>
<keyword evidence="2" id="KW-1185">Reference proteome</keyword>
<evidence type="ECO:0000313" key="1">
    <source>
        <dbReference type="EMBL" id="ASF43328.1"/>
    </source>
</evidence>
<evidence type="ECO:0008006" key="3">
    <source>
        <dbReference type="Google" id="ProtNLM"/>
    </source>
</evidence>
<gene>
    <name evidence="1" type="ORF">CBG49_09685</name>
</gene>
<organism evidence="1 2">
    <name type="scientific">Capnocytophaga endodontalis</name>
    <dbReference type="NCBI Taxonomy" id="2708117"/>
    <lineage>
        <taxon>Bacteria</taxon>
        <taxon>Pseudomonadati</taxon>
        <taxon>Bacteroidota</taxon>
        <taxon>Flavobacteriia</taxon>
        <taxon>Flavobacteriales</taxon>
        <taxon>Flavobacteriaceae</taxon>
        <taxon>Capnocytophaga</taxon>
    </lineage>
</organism>
<dbReference type="KEGG" id="capn:CBG49_09685"/>